<comment type="subunit">
    <text evidence="12">Homodimer.</text>
</comment>
<feature type="binding site" evidence="12">
    <location>
        <position position="140"/>
    </location>
    <ligand>
        <name>substrate</name>
    </ligand>
</feature>
<comment type="similarity">
    <text evidence="13">Belongs to the carbohydrate kinase PfkB family. LacC subfamily.</text>
</comment>
<keyword evidence="13" id="KW-0423">Lactose metabolism</keyword>
<feature type="domain" description="Carbohydrate kinase PfkB" evidence="14">
    <location>
        <begin position="4"/>
        <end position="294"/>
    </location>
</feature>
<gene>
    <name evidence="12 15" type="primary">rbsK</name>
    <name evidence="15" type="ORF">HYQ42_08755</name>
</gene>
<organism evidence="15 16">
    <name type="scientific">Ruoffia tabacinasalis</name>
    <dbReference type="NCBI Taxonomy" id="87458"/>
    <lineage>
        <taxon>Bacteria</taxon>
        <taxon>Bacillati</taxon>
        <taxon>Bacillota</taxon>
        <taxon>Bacilli</taxon>
        <taxon>Lactobacillales</taxon>
        <taxon>Aerococcaceae</taxon>
        <taxon>Ruoffia</taxon>
    </lineage>
</organism>
<proteinExistence type="inferred from homology"/>
<feature type="binding site" evidence="12">
    <location>
        <position position="287"/>
    </location>
    <ligand>
        <name>K(+)</name>
        <dbReference type="ChEBI" id="CHEBI:29103"/>
    </ligand>
</feature>
<evidence type="ECO:0000256" key="13">
    <source>
        <dbReference type="PIRNR" id="PIRNR000535"/>
    </source>
</evidence>
<keyword evidence="11 12" id="KW-0119">Carbohydrate metabolism</keyword>
<dbReference type="RefSeq" id="WP_197104932.1">
    <property type="nucleotide sequence ID" value="NZ_JACCEL010000022.1"/>
</dbReference>
<evidence type="ECO:0000313" key="16">
    <source>
        <dbReference type="Proteomes" id="UP000823401"/>
    </source>
</evidence>
<comment type="catalytic activity">
    <reaction evidence="13">
        <text>D-tagatofuranose 6-phosphate + ATP = D-tagatofuranose 1,6-bisphosphate + ADP + H(+)</text>
        <dbReference type="Rhea" id="RHEA:12420"/>
        <dbReference type="ChEBI" id="CHEBI:15378"/>
        <dbReference type="ChEBI" id="CHEBI:30616"/>
        <dbReference type="ChEBI" id="CHEBI:58694"/>
        <dbReference type="ChEBI" id="CHEBI:58695"/>
        <dbReference type="ChEBI" id="CHEBI:456216"/>
        <dbReference type="EC" id="2.7.1.144"/>
    </reaction>
</comment>
<feature type="binding site" evidence="12">
    <location>
        <position position="252"/>
    </location>
    <ligand>
        <name>substrate</name>
    </ligand>
</feature>
<dbReference type="PANTHER" id="PTHR10584">
    <property type="entry name" value="SUGAR KINASE"/>
    <property type="match status" value="1"/>
</dbReference>
<feature type="binding site" evidence="12">
    <location>
        <begin position="220"/>
        <end position="225"/>
    </location>
    <ligand>
        <name>ATP</name>
        <dbReference type="ChEBI" id="CHEBI:30616"/>
    </ligand>
</feature>
<accession>A0ABS0LN54</accession>
<comment type="pathway">
    <text evidence="13">Carbohydrate metabolism; D-tagatose 6-phosphate degradation; D-glyceraldehyde 3-phosphate and glycerone phosphate from D-tagatose 6-phosphate: step 1/2.</text>
</comment>
<comment type="catalytic activity">
    <reaction evidence="12">
        <text>D-ribose + ATP = D-ribose 5-phosphate + ADP + H(+)</text>
        <dbReference type="Rhea" id="RHEA:13697"/>
        <dbReference type="ChEBI" id="CHEBI:15378"/>
        <dbReference type="ChEBI" id="CHEBI:30616"/>
        <dbReference type="ChEBI" id="CHEBI:47013"/>
        <dbReference type="ChEBI" id="CHEBI:78346"/>
        <dbReference type="ChEBI" id="CHEBI:456216"/>
        <dbReference type="EC" id="2.7.1.15"/>
    </reaction>
</comment>
<keyword evidence="4 12" id="KW-0808">Transferase</keyword>
<evidence type="ECO:0000313" key="15">
    <source>
        <dbReference type="EMBL" id="MBG9978881.1"/>
    </source>
</evidence>
<keyword evidence="16" id="KW-1185">Reference proteome</keyword>
<keyword evidence="5 12" id="KW-0479">Metal-binding</keyword>
<dbReference type="GO" id="GO:0004747">
    <property type="term" value="F:ribokinase activity"/>
    <property type="evidence" value="ECO:0007669"/>
    <property type="project" value="UniProtKB-EC"/>
</dbReference>
<feature type="binding site" evidence="12">
    <location>
        <position position="285"/>
    </location>
    <ligand>
        <name>K(+)</name>
        <dbReference type="ChEBI" id="CHEBI:29103"/>
    </ligand>
</feature>
<dbReference type="Proteomes" id="UP000823401">
    <property type="component" value="Unassembled WGS sequence"/>
</dbReference>
<comment type="similarity">
    <text evidence="12">Belongs to the carbohydrate kinase PfkB family. Ribokinase subfamily.</text>
</comment>
<evidence type="ECO:0000256" key="2">
    <source>
        <dbReference type="ARBA" id="ARBA00012035"/>
    </source>
</evidence>
<evidence type="ECO:0000256" key="5">
    <source>
        <dbReference type="ARBA" id="ARBA00022723"/>
    </source>
</evidence>
<feature type="binding site" evidence="12">
    <location>
        <position position="282"/>
    </location>
    <ligand>
        <name>K(+)</name>
        <dbReference type="ChEBI" id="CHEBI:29103"/>
    </ligand>
</feature>
<comment type="cofactor">
    <cofactor evidence="12">
        <name>Mg(2+)</name>
        <dbReference type="ChEBI" id="CHEBI:18420"/>
    </cofactor>
    <text evidence="12">Requires a divalent cation, most likely magnesium in vivo, as an electrophilic catalyst to aid phosphoryl group transfer. It is the chelate of the metal and the nucleotide that is the actual substrate.</text>
</comment>
<evidence type="ECO:0000256" key="9">
    <source>
        <dbReference type="ARBA" id="ARBA00022842"/>
    </source>
</evidence>
<feature type="binding site" evidence="12">
    <location>
        <position position="246"/>
    </location>
    <ligand>
        <name>K(+)</name>
        <dbReference type="ChEBI" id="CHEBI:29103"/>
    </ligand>
</feature>
<dbReference type="InterPro" id="IPR017583">
    <property type="entry name" value="Tagatose/fructose_Pkinase"/>
</dbReference>
<evidence type="ECO:0000256" key="1">
    <source>
        <dbReference type="ARBA" id="ARBA00005380"/>
    </source>
</evidence>
<reference evidence="15 16" key="1">
    <citation type="submission" date="2020-07" db="EMBL/GenBank/DDBJ databases">
        <title>Facklamia lactis sp. nov., isolated from raw milk.</title>
        <authorList>
            <person name="Doll E.V."/>
            <person name="Huptas C."/>
            <person name="Staib L."/>
            <person name="Wenning M."/>
            <person name="Scherer S."/>
        </authorList>
    </citation>
    <scope>NUCLEOTIDE SEQUENCE [LARGE SCALE GENOMIC DNA]</scope>
    <source>
        <strain evidence="15 16">DSM 104272</strain>
    </source>
</reference>
<feature type="binding site" evidence="12">
    <location>
        <begin position="40"/>
        <end position="44"/>
    </location>
    <ligand>
        <name>substrate</name>
    </ligand>
</feature>
<evidence type="ECO:0000256" key="7">
    <source>
        <dbReference type="ARBA" id="ARBA00022777"/>
    </source>
</evidence>
<evidence type="ECO:0000256" key="8">
    <source>
        <dbReference type="ARBA" id="ARBA00022840"/>
    </source>
</evidence>
<evidence type="ECO:0000256" key="4">
    <source>
        <dbReference type="ARBA" id="ARBA00022679"/>
    </source>
</evidence>
<comment type="caution">
    <text evidence="15">The sequence shown here is derived from an EMBL/GenBank/DDBJ whole genome shotgun (WGS) entry which is preliminary data.</text>
</comment>
<evidence type="ECO:0000256" key="6">
    <source>
        <dbReference type="ARBA" id="ARBA00022741"/>
    </source>
</evidence>
<comment type="similarity">
    <text evidence="1">Belongs to the carbohydrate kinase pfkB family.</text>
</comment>
<feature type="binding site" evidence="12">
    <location>
        <begin position="251"/>
        <end position="252"/>
    </location>
    <ligand>
        <name>ATP</name>
        <dbReference type="ChEBI" id="CHEBI:30616"/>
    </ligand>
</feature>
<dbReference type="EC" id="2.7.1.15" evidence="2 12"/>
<feature type="binding site" evidence="12">
    <location>
        <begin position="12"/>
        <end position="14"/>
    </location>
    <ligand>
        <name>substrate</name>
    </ligand>
</feature>
<keyword evidence="6 12" id="KW-0547">Nucleotide-binding</keyword>
<keyword evidence="12" id="KW-0963">Cytoplasm</keyword>
<evidence type="ECO:0000256" key="12">
    <source>
        <dbReference type="HAMAP-Rule" id="MF_01987"/>
    </source>
</evidence>
<evidence type="ECO:0000259" key="14">
    <source>
        <dbReference type="Pfam" id="PF00294"/>
    </source>
</evidence>
<dbReference type="SUPFAM" id="SSF53613">
    <property type="entry name" value="Ribokinase-like"/>
    <property type="match status" value="1"/>
</dbReference>
<dbReference type="NCBIfam" id="TIGR02152">
    <property type="entry name" value="D_ribokin_bact"/>
    <property type="match status" value="1"/>
</dbReference>
<dbReference type="InterPro" id="IPR029056">
    <property type="entry name" value="Ribokinase-like"/>
</dbReference>
<dbReference type="InterPro" id="IPR002173">
    <property type="entry name" value="Carboh/pur_kinase_PfkB_CS"/>
</dbReference>
<comment type="function">
    <text evidence="12">Catalyzes the phosphorylation of ribose at O-5 in a reaction requiring ATP and magnesium. The resulting D-ribose-5-phosphate can then be used either for sythesis of nucleotides, histidine, and tryptophan, or as a component of the pentose phosphate pathway.</text>
</comment>
<dbReference type="InterPro" id="IPR011877">
    <property type="entry name" value="Ribokinase"/>
</dbReference>
<protein>
    <recommendedName>
        <fullName evidence="3 12">Ribokinase</fullName>
        <shortName evidence="12">RK</shortName>
        <ecNumber evidence="2 12">2.7.1.15</ecNumber>
    </recommendedName>
</protein>
<dbReference type="PANTHER" id="PTHR10584:SF166">
    <property type="entry name" value="RIBOKINASE"/>
    <property type="match status" value="1"/>
</dbReference>
<dbReference type="InterPro" id="IPR002139">
    <property type="entry name" value="Ribo/fructo_kinase"/>
</dbReference>
<evidence type="ECO:0000256" key="3">
    <source>
        <dbReference type="ARBA" id="ARBA00016943"/>
    </source>
</evidence>
<dbReference type="Gene3D" id="3.40.1190.20">
    <property type="match status" value="1"/>
</dbReference>
<dbReference type="HAMAP" id="MF_01987">
    <property type="entry name" value="Ribokinase"/>
    <property type="match status" value="1"/>
</dbReference>
<dbReference type="CDD" id="cd01174">
    <property type="entry name" value="ribokinase"/>
    <property type="match status" value="1"/>
</dbReference>
<keyword evidence="10 12" id="KW-0630">Potassium</keyword>
<dbReference type="PROSITE" id="PS00583">
    <property type="entry name" value="PFKB_KINASES_1"/>
    <property type="match status" value="1"/>
</dbReference>
<name>A0ABS0LN54_9LACT</name>
<dbReference type="PRINTS" id="PR00990">
    <property type="entry name" value="RIBOKINASE"/>
</dbReference>
<feature type="binding site" evidence="12">
    <location>
        <position position="248"/>
    </location>
    <ligand>
        <name>K(+)</name>
        <dbReference type="ChEBI" id="CHEBI:29103"/>
    </ligand>
</feature>
<evidence type="ECO:0000256" key="10">
    <source>
        <dbReference type="ARBA" id="ARBA00022958"/>
    </source>
</evidence>
<dbReference type="InterPro" id="IPR011611">
    <property type="entry name" value="PfkB_dom"/>
</dbReference>
<comment type="pathway">
    <text evidence="12">Carbohydrate metabolism; D-ribose degradation; D-ribose 5-phosphate from beta-D-ribopyranose: step 2/2.</text>
</comment>
<evidence type="ECO:0000256" key="11">
    <source>
        <dbReference type="ARBA" id="ARBA00023277"/>
    </source>
</evidence>
<comment type="subcellular location">
    <subcellularLocation>
        <location evidence="12">Cytoplasm</location>
    </subcellularLocation>
</comment>
<keyword evidence="7 12" id="KW-0418">Kinase</keyword>
<dbReference type="PROSITE" id="PS00584">
    <property type="entry name" value="PFKB_KINASES_2"/>
    <property type="match status" value="1"/>
</dbReference>
<feature type="binding site" evidence="12">
    <location>
        <position position="184"/>
    </location>
    <ligand>
        <name>ATP</name>
        <dbReference type="ChEBI" id="CHEBI:30616"/>
    </ligand>
</feature>
<comment type="caution">
    <text evidence="12">Lacks conserved residue(s) required for the propagation of feature annotation.</text>
</comment>
<sequence length="302" mass="32047">MSYDVVVLGSINLDVKTLVNKFPDHGHTASAQSIEMLPGGKGSNQAVAVSKLGGEVAFVGAVGQDGAGQQMLQNLEKNGVETEFIKRTSSEGTGTFIVMLDETGENTMVGTLGANDTLTKEDIDYAMDKVEAPVFLLQMETSKDSITAALEKAKQKDMFIILDPAPADGYFEAALQYADCVTPNQQETEKITGIKVDSVEDALKAAEIITEKGAKSVVIKMGAHGNLVYQNGESEFIESHKVQAVDTVGAGDTFAAGLAVHYAKNKNLVEAVKFANKAAAIKVSRMGGQDAIPTVEELDQKI</sequence>
<dbReference type="Pfam" id="PF00294">
    <property type="entry name" value="PfkB"/>
    <property type="match status" value="1"/>
</dbReference>
<comment type="activity regulation">
    <text evidence="12">Activated by a monovalent cation that binds near, but not in, the active site. The most likely occupant of the site in vivo is potassium. Ion binding induces a conformational change that may alter substrate affinity.</text>
</comment>
<dbReference type="PIRSF" id="PIRSF000535">
    <property type="entry name" value="1PFK/6PFK/LacC"/>
    <property type="match status" value="1"/>
</dbReference>
<keyword evidence="8 12" id="KW-0067">ATP-binding</keyword>
<feature type="active site" description="Proton acceptor" evidence="12">
    <location>
        <position position="252"/>
    </location>
</feature>
<keyword evidence="9 12" id="KW-0460">Magnesium</keyword>
<dbReference type="EMBL" id="JACCEL010000022">
    <property type="protein sequence ID" value="MBG9978881.1"/>
    <property type="molecule type" value="Genomic_DNA"/>
</dbReference>
<feature type="binding site" evidence="12">
    <location>
        <position position="276"/>
    </location>
    <ligand>
        <name>ATP</name>
        <dbReference type="ChEBI" id="CHEBI:30616"/>
    </ligand>
</feature>